<evidence type="ECO:0000313" key="13">
    <source>
        <dbReference type="EMBL" id="CAI9604250.1"/>
    </source>
</evidence>
<keyword evidence="9 10" id="KW-0807">Transducer</keyword>
<name>A0ABN9G4K8_9NEOB</name>
<feature type="transmembrane region" description="Helical" evidence="11">
    <location>
        <begin position="112"/>
        <end position="134"/>
    </location>
</feature>
<feature type="transmembrane region" description="Helical" evidence="11">
    <location>
        <begin position="70"/>
        <end position="92"/>
    </location>
</feature>
<keyword evidence="8 10" id="KW-0675">Receptor</keyword>
<keyword evidence="3 10" id="KW-0812">Transmembrane</keyword>
<evidence type="ECO:0000256" key="4">
    <source>
        <dbReference type="ARBA" id="ARBA00022725"/>
    </source>
</evidence>
<dbReference type="InterPro" id="IPR017452">
    <property type="entry name" value="GPCR_Rhodpsn_7TM"/>
</dbReference>
<dbReference type="CDD" id="cd13954">
    <property type="entry name" value="7tmA_OR"/>
    <property type="match status" value="1"/>
</dbReference>
<evidence type="ECO:0000259" key="12">
    <source>
        <dbReference type="PROSITE" id="PS50262"/>
    </source>
</evidence>
<evidence type="ECO:0000256" key="10">
    <source>
        <dbReference type="RuleBase" id="RU000688"/>
    </source>
</evidence>
<accession>A0ABN9G4K8</accession>
<keyword evidence="7 11" id="KW-0472">Membrane</keyword>
<reference evidence="13" key="1">
    <citation type="submission" date="2023-05" db="EMBL/GenBank/DDBJ databases">
        <authorList>
            <person name="Stuckert A."/>
        </authorList>
    </citation>
    <scope>NUCLEOTIDE SEQUENCE</scope>
</reference>
<evidence type="ECO:0000256" key="9">
    <source>
        <dbReference type="ARBA" id="ARBA00023224"/>
    </source>
</evidence>
<feature type="transmembrane region" description="Helical" evidence="11">
    <location>
        <begin position="31"/>
        <end position="50"/>
    </location>
</feature>
<gene>
    <name evidence="13" type="ORF">SPARVUS_LOCUS13434095</name>
</gene>
<keyword evidence="11" id="KW-0716">Sensory transduction</keyword>
<comment type="caution">
    <text evidence="13">The sequence shown here is derived from an EMBL/GenBank/DDBJ whole genome shotgun (WGS) entry which is preliminary data.</text>
</comment>
<keyword evidence="4 11" id="KW-0552">Olfaction</keyword>
<keyword evidence="2 11" id="KW-1003">Cell membrane</keyword>
<dbReference type="InterPro" id="IPR050516">
    <property type="entry name" value="Olfactory_GPCR"/>
</dbReference>
<comment type="similarity">
    <text evidence="10">Belongs to the G-protein coupled receptor 1 family.</text>
</comment>
<evidence type="ECO:0000256" key="7">
    <source>
        <dbReference type="ARBA" id="ARBA00023136"/>
    </source>
</evidence>
<keyword evidence="5 11" id="KW-1133">Transmembrane helix</keyword>
<evidence type="ECO:0000256" key="1">
    <source>
        <dbReference type="ARBA" id="ARBA00004651"/>
    </source>
</evidence>
<evidence type="ECO:0000256" key="2">
    <source>
        <dbReference type="ARBA" id="ARBA00022475"/>
    </source>
</evidence>
<feature type="transmembrane region" description="Helical" evidence="11">
    <location>
        <begin position="169"/>
        <end position="198"/>
    </location>
</feature>
<protein>
    <recommendedName>
        <fullName evidence="11">Olfactory receptor</fullName>
    </recommendedName>
</protein>
<evidence type="ECO:0000313" key="14">
    <source>
        <dbReference type="Proteomes" id="UP001162483"/>
    </source>
</evidence>
<proteinExistence type="inferred from homology"/>
<dbReference type="SUPFAM" id="SSF81321">
    <property type="entry name" value="Family A G protein-coupled receptor-like"/>
    <property type="match status" value="1"/>
</dbReference>
<dbReference type="EMBL" id="CATNWA010017947">
    <property type="protein sequence ID" value="CAI9604250.1"/>
    <property type="molecule type" value="Genomic_DNA"/>
</dbReference>
<evidence type="ECO:0000256" key="5">
    <source>
        <dbReference type="ARBA" id="ARBA00022989"/>
    </source>
</evidence>
<evidence type="ECO:0000256" key="11">
    <source>
        <dbReference type="RuleBase" id="RU363047"/>
    </source>
</evidence>
<dbReference type="PROSITE" id="PS50262">
    <property type="entry name" value="G_PROTEIN_RECEP_F1_2"/>
    <property type="match status" value="1"/>
</dbReference>
<dbReference type="PRINTS" id="PR00237">
    <property type="entry name" value="GPCRRHODOPSN"/>
</dbReference>
<feature type="domain" description="G-protein coupled receptors family 1 profile" evidence="12">
    <location>
        <begin position="13"/>
        <end position="260"/>
    </location>
</feature>
<dbReference type="InterPro" id="IPR000725">
    <property type="entry name" value="Olfact_rcpt"/>
</dbReference>
<sequence>MAITLTYIMTIAANAMVITVVSFDSHLHTPMYFFLVNLAIIELLYTTAITPNTLANLLNEDKRISFVGCFAQMFTFYILVGSECILLGIMAYDRYVAICQPLLYTAIMNRSVCFYMIIICWTIGFITSVVNTVLTATLPYCHDRLIRHYFCELPSLLKMSCKKTYINQLVVYFFGGGVLVGSFVLTLISYIFVIRAVIKIPSASGKKKTFSTCSSHLLVVCIFFGTGILNYLRPSSKSFYNHMFSLVYAVVTPLINPLLYSFRNKDVQRALRNILYH</sequence>
<keyword evidence="6 10" id="KW-0297">G-protein coupled receptor</keyword>
<keyword evidence="14" id="KW-1185">Reference proteome</keyword>
<feature type="transmembrane region" description="Helical" evidence="11">
    <location>
        <begin position="210"/>
        <end position="231"/>
    </location>
</feature>
<dbReference type="PRINTS" id="PR00245">
    <property type="entry name" value="OLFACTORYR"/>
</dbReference>
<comment type="subcellular location">
    <subcellularLocation>
        <location evidence="1 11">Cell membrane</location>
        <topology evidence="1 11">Multi-pass membrane protein</topology>
    </subcellularLocation>
</comment>
<dbReference type="PANTHER" id="PTHR26452">
    <property type="entry name" value="OLFACTORY RECEPTOR"/>
    <property type="match status" value="1"/>
</dbReference>
<evidence type="ECO:0000256" key="8">
    <source>
        <dbReference type="ARBA" id="ARBA00023170"/>
    </source>
</evidence>
<feature type="transmembrane region" description="Helical" evidence="11">
    <location>
        <begin position="243"/>
        <end position="262"/>
    </location>
</feature>
<evidence type="ECO:0000256" key="6">
    <source>
        <dbReference type="ARBA" id="ARBA00023040"/>
    </source>
</evidence>
<feature type="transmembrane region" description="Helical" evidence="11">
    <location>
        <begin position="6"/>
        <end position="24"/>
    </location>
</feature>
<dbReference type="Pfam" id="PF13853">
    <property type="entry name" value="7tm_4"/>
    <property type="match status" value="1"/>
</dbReference>
<dbReference type="InterPro" id="IPR000276">
    <property type="entry name" value="GPCR_Rhodpsn"/>
</dbReference>
<dbReference type="Gene3D" id="1.20.1070.10">
    <property type="entry name" value="Rhodopsin 7-helix transmembrane proteins"/>
    <property type="match status" value="1"/>
</dbReference>
<dbReference type="Proteomes" id="UP001162483">
    <property type="component" value="Unassembled WGS sequence"/>
</dbReference>
<dbReference type="PROSITE" id="PS00237">
    <property type="entry name" value="G_PROTEIN_RECEP_F1_1"/>
    <property type="match status" value="1"/>
</dbReference>
<organism evidence="13 14">
    <name type="scientific">Staurois parvus</name>
    <dbReference type="NCBI Taxonomy" id="386267"/>
    <lineage>
        <taxon>Eukaryota</taxon>
        <taxon>Metazoa</taxon>
        <taxon>Chordata</taxon>
        <taxon>Craniata</taxon>
        <taxon>Vertebrata</taxon>
        <taxon>Euteleostomi</taxon>
        <taxon>Amphibia</taxon>
        <taxon>Batrachia</taxon>
        <taxon>Anura</taxon>
        <taxon>Neobatrachia</taxon>
        <taxon>Ranoidea</taxon>
        <taxon>Ranidae</taxon>
        <taxon>Staurois</taxon>
    </lineage>
</organism>
<evidence type="ECO:0000256" key="3">
    <source>
        <dbReference type="ARBA" id="ARBA00022692"/>
    </source>
</evidence>